<gene>
    <name evidence="4" type="ORF">KDM87_03645</name>
</gene>
<dbReference type="InterPro" id="IPR027417">
    <property type="entry name" value="P-loop_NTPase"/>
</dbReference>
<comment type="caution">
    <text evidence="4">The sequence shown here is derived from an EMBL/GenBank/DDBJ whole genome shotgun (WGS) entry which is preliminary data.</text>
</comment>
<feature type="domain" description="Zona occludens toxin N-terminal" evidence="3">
    <location>
        <begin position="6"/>
        <end position="210"/>
    </location>
</feature>
<evidence type="ECO:0000259" key="3">
    <source>
        <dbReference type="Pfam" id="PF05707"/>
    </source>
</evidence>
<keyword evidence="2" id="KW-1133">Transmembrane helix</keyword>
<dbReference type="Proteomes" id="UP000682982">
    <property type="component" value="Unassembled WGS sequence"/>
</dbReference>
<dbReference type="RefSeq" id="WP_212677775.1">
    <property type="nucleotide sequence ID" value="NZ_JAGSPK010000001.1"/>
</dbReference>
<dbReference type="Pfam" id="PF05707">
    <property type="entry name" value="Zot"/>
    <property type="match status" value="1"/>
</dbReference>
<dbReference type="InterPro" id="IPR008900">
    <property type="entry name" value="Zot_N"/>
</dbReference>
<feature type="compositionally biased region" description="Polar residues" evidence="1">
    <location>
        <begin position="271"/>
        <end position="285"/>
    </location>
</feature>
<keyword evidence="2" id="KW-0812">Transmembrane</keyword>
<proteinExistence type="predicted"/>
<sequence>MAINAYVGLQGSGKSYEVVSSVILDAVAHGRRVVTNVAGINEDRIHEYLVNKRDADPKKLGEIIHIENDRIMQPQFFPDEEKPELDSIVKGGNLVAIDEAWRFWGTDSGKLSHEHMQFFRMHRHYIHPDTAVACDVVLMTQDITGLHRSVKNVIEFAFKMHKHKSLGFSKRYRVEIYEGWKLNAKTRIDDRQKKYNAEIFPLYQSYTGGQGMEKAIDSRQNILANKRLWFFAVGTIVMMTIAATNAWKFFHPDPKQHKVTATSSTTAAQPAKSNEPSNSTKTTQSAVSGFSDSWKIVGQLDMADIHWVIVANPAGRLRLESPSMFHGKGATAIGDIDGERVTRWSGANNQPATQTQSQATGTVAK</sequence>
<feature type="compositionally biased region" description="Polar residues" evidence="1">
    <location>
        <begin position="345"/>
        <end position="365"/>
    </location>
</feature>
<dbReference type="EMBL" id="JAGSPK010000001">
    <property type="protein sequence ID" value="MBR7791676.1"/>
    <property type="molecule type" value="Genomic_DNA"/>
</dbReference>
<organism evidence="4 5">
    <name type="scientific">Undibacterium rivi</name>
    <dbReference type="NCBI Taxonomy" id="2828729"/>
    <lineage>
        <taxon>Bacteria</taxon>
        <taxon>Pseudomonadati</taxon>
        <taxon>Pseudomonadota</taxon>
        <taxon>Betaproteobacteria</taxon>
        <taxon>Burkholderiales</taxon>
        <taxon>Oxalobacteraceae</taxon>
        <taxon>Undibacterium</taxon>
    </lineage>
</organism>
<accession>A0ABS5GYZ2</accession>
<evidence type="ECO:0000256" key="1">
    <source>
        <dbReference type="SAM" id="MobiDB-lite"/>
    </source>
</evidence>
<evidence type="ECO:0000256" key="2">
    <source>
        <dbReference type="SAM" id="Phobius"/>
    </source>
</evidence>
<evidence type="ECO:0000313" key="4">
    <source>
        <dbReference type="EMBL" id="MBR7791676.1"/>
    </source>
</evidence>
<keyword evidence="2" id="KW-0472">Membrane</keyword>
<feature type="region of interest" description="Disordered" evidence="1">
    <location>
        <begin position="343"/>
        <end position="365"/>
    </location>
</feature>
<reference evidence="4 5" key="1">
    <citation type="submission" date="2021-04" db="EMBL/GenBank/DDBJ databases">
        <title>novel species isolated from subtropical streams in China.</title>
        <authorList>
            <person name="Lu H."/>
        </authorList>
    </citation>
    <scope>NUCLEOTIDE SEQUENCE [LARGE SCALE GENOMIC DNA]</scope>
    <source>
        <strain evidence="4 5">FT147W</strain>
    </source>
</reference>
<evidence type="ECO:0000313" key="5">
    <source>
        <dbReference type="Proteomes" id="UP000682982"/>
    </source>
</evidence>
<dbReference type="Gene3D" id="3.40.50.300">
    <property type="entry name" value="P-loop containing nucleotide triphosphate hydrolases"/>
    <property type="match status" value="1"/>
</dbReference>
<keyword evidence="5" id="KW-1185">Reference proteome</keyword>
<feature type="transmembrane region" description="Helical" evidence="2">
    <location>
        <begin position="228"/>
        <end position="247"/>
    </location>
</feature>
<protein>
    <submittedName>
        <fullName evidence="4">Zonular occludens toxin</fullName>
    </submittedName>
</protein>
<name>A0ABS5GYZ2_9BURK</name>
<feature type="region of interest" description="Disordered" evidence="1">
    <location>
        <begin position="260"/>
        <end position="285"/>
    </location>
</feature>